<gene>
    <name evidence="1" type="ORF">Sradi_3243300</name>
</gene>
<dbReference type="AlphaFoldDB" id="A0AAW2QZZ2"/>
<organism evidence="1">
    <name type="scientific">Sesamum radiatum</name>
    <name type="common">Black benniseed</name>
    <dbReference type="NCBI Taxonomy" id="300843"/>
    <lineage>
        <taxon>Eukaryota</taxon>
        <taxon>Viridiplantae</taxon>
        <taxon>Streptophyta</taxon>
        <taxon>Embryophyta</taxon>
        <taxon>Tracheophyta</taxon>
        <taxon>Spermatophyta</taxon>
        <taxon>Magnoliopsida</taxon>
        <taxon>eudicotyledons</taxon>
        <taxon>Gunneridae</taxon>
        <taxon>Pentapetalae</taxon>
        <taxon>asterids</taxon>
        <taxon>lamiids</taxon>
        <taxon>Lamiales</taxon>
        <taxon>Pedaliaceae</taxon>
        <taxon>Sesamum</taxon>
    </lineage>
</organism>
<protein>
    <submittedName>
        <fullName evidence="1">Uncharacterized protein</fullName>
    </submittedName>
</protein>
<name>A0AAW2QZZ2_SESRA</name>
<dbReference type="EMBL" id="JACGWJ010000014">
    <property type="protein sequence ID" value="KAL0373276.1"/>
    <property type="molecule type" value="Genomic_DNA"/>
</dbReference>
<evidence type="ECO:0000313" key="1">
    <source>
        <dbReference type="EMBL" id="KAL0373276.1"/>
    </source>
</evidence>
<proteinExistence type="predicted"/>
<reference evidence="1" key="1">
    <citation type="submission" date="2020-06" db="EMBL/GenBank/DDBJ databases">
        <authorList>
            <person name="Li T."/>
            <person name="Hu X."/>
            <person name="Zhang T."/>
            <person name="Song X."/>
            <person name="Zhang H."/>
            <person name="Dai N."/>
            <person name="Sheng W."/>
            <person name="Hou X."/>
            <person name="Wei L."/>
        </authorList>
    </citation>
    <scope>NUCLEOTIDE SEQUENCE</scope>
    <source>
        <strain evidence="1">G02</strain>
        <tissue evidence="1">Leaf</tissue>
    </source>
</reference>
<sequence length="130" mass="14233">MVNDYTHIVIFLKSSTLVNPWVKAAPPFSNSFWEPKCNLLSCALDRIIAINDIPANINGIITTDGSRNTLSGVGGSNDFSSSSYNILALPNHCNNRSRDNVRNKPVQEGLCRQISIELLGKRTTASNLSK</sequence>
<comment type="caution">
    <text evidence="1">The sequence shown here is derived from an EMBL/GenBank/DDBJ whole genome shotgun (WGS) entry which is preliminary data.</text>
</comment>
<accession>A0AAW2QZZ2</accession>
<reference evidence="1" key="2">
    <citation type="journal article" date="2024" name="Plant">
        <title>Genomic evolution and insights into agronomic trait innovations of Sesamum species.</title>
        <authorList>
            <person name="Miao H."/>
            <person name="Wang L."/>
            <person name="Qu L."/>
            <person name="Liu H."/>
            <person name="Sun Y."/>
            <person name="Le M."/>
            <person name="Wang Q."/>
            <person name="Wei S."/>
            <person name="Zheng Y."/>
            <person name="Lin W."/>
            <person name="Duan Y."/>
            <person name="Cao H."/>
            <person name="Xiong S."/>
            <person name="Wang X."/>
            <person name="Wei L."/>
            <person name="Li C."/>
            <person name="Ma Q."/>
            <person name="Ju M."/>
            <person name="Zhao R."/>
            <person name="Li G."/>
            <person name="Mu C."/>
            <person name="Tian Q."/>
            <person name="Mei H."/>
            <person name="Zhang T."/>
            <person name="Gao T."/>
            <person name="Zhang H."/>
        </authorList>
    </citation>
    <scope>NUCLEOTIDE SEQUENCE</scope>
    <source>
        <strain evidence="1">G02</strain>
    </source>
</reference>